<dbReference type="RefSeq" id="WP_020987219.1">
    <property type="nucleotide sequence ID" value="NZ_AHMO02000008.1"/>
</dbReference>
<name>T0F800_9LEPT</name>
<protein>
    <submittedName>
        <fullName evidence="2">Acetyltransferase (GNAT) domain protein</fullName>
    </submittedName>
</protein>
<sequence>MHRREIVFNNYFQLHKRFSELSQSDPIRGQTYSFFPNRYSDWLRRIILKTGQLPQNRLLIELPELIHSVGNQLVLSWEEDKEITEALLSLNYNIYESQAGMFLPDSNRFVLQEKPSDPSITFKRLTDGGEIQVWLSLVNDAFGSMDESDLYRIALSDEAFHFYAAFLQDEMVATAFTFQNQESIGLYSVTTSPSYRNRGIASRLVVEIIAENESPLPFTLQATKMGKGIYDKLGFLEIGTFRHWQK</sequence>
<feature type="domain" description="N-acetyltransferase" evidence="1">
    <location>
        <begin position="120"/>
        <end position="246"/>
    </location>
</feature>
<dbReference type="InterPro" id="IPR000182">
    <property type="entry name" value="GNAT_dom"/>
</dbReference>
<proteinExistence type="predicted"/>
<dbReference type="SUPFAM" id="SSF55729">
    <property type="entry name" value="Acyl-CoA N-acyltransferases (Nat)"/>
    <property type="match status" value="1"/>
</dbReference>
<evidence type="ECO:0000259" key="1">
    <source>
        <dbReference type="PROSITE" id="PS51186"/>
    </source>
</evidence>
<dbReference type="PROSITE" id="PS51186">
    <property type="entry name" value="GNAT"/>
    <property type="match status" value="1"/>
</dbReference>
<organism evidence="2 3">
    <name type="scientific">Leptospira broomii serovar Hurstbridge str. 5399</name>
    <dbReference type="NCBI Taxonomy" id="1049789"/>
    <lineage>
        <taxon>Bacteria</taxon>
        <taxon>Pseudomonadati</taxon>
        <taxon>Spirochaetota</taxon>
        <taxon>Spirochaetia</taxon>
        <taxon>Leptospirales</taxon>
        <taxon>Leptospiraceae</taxon>
        <taxon>Leptospira</taxon>
    </lineage>
</organism>
<evidence type="ECO:0000313" key="3">
    <source>
        <dbReference type="Proteomes" id="UP000015454"/>
    </source>
</evidence>
<dbReference type="CDD" id="cd04301">
    <property type="entry name" value="NAT_SF"/>
    <property type="match status" value="1"/>
</dbReference>
<dbReference type="Gene3D" id="3.40.630.30">
    <property type="match status" value="1"/>
</dbReference>
<evidence type="ECO:0000313" key="2">
    <source>
        <dbReference type="EMBL" id="EQA44026.1"/>
    </source>
</evidence>
<dbReference type="Proteomes" id="UP000015454">
    <property type="component" value="Unassembled WGS sequence"/>
</dbReference>
<dbReference type="Pfam" id="PF13673">
    <property type="entry name" value="Acetyltransf_10"/>
    <property type="match status" value="1"/>
</dbReference>
<dbReference type="STRING" id="1049789.LEP1GSC050_3037"/>
<dbReference type="GO" id="GO:0016747">
    <property type="term" value="F:acyltransferase activity, transferring groups other than amino-acyl groups"/>
    <property type="evidence" value="ECO:0007669"/>
    <property type="project" value="InterPro"/>
</dbReference>
<gene>
    <name evidence="2" type="ORF">LEP1GSC050_3037</name>
</gene>
<accession>T0F800</accession>
<dbReference type="AlphaFoldDB" id="T0F800"/>
<reference evidence="2" key="1">
    <citation type="submission" date="2013-05" db="EMBL/GenBank/DDBJ databases">
        <authorList>
            <person name="Harkins D.M."/>
            <person name="Durkin A.S."/>
            <person name="Brinkac L.M."/>
            <person name="Haft D.H."/>
            <person name="Selengut J.D."/>
            <person name="Sanka R."/>
            <person name="DePew J."/>
            <person name="Purushe J."/>
            <person name="Hartskeerl R.A."/>
            <person name="Ahmed A."/>
            <person name="van der Linden H."/>
            <person name="Goris M.G.A."/>
            <person name="Vinetz J.M."/>
            <person name="Sutton G.G."/>
            <person name="Nierman W.C."/>
            <person name="Fouts D.E."/>
        </authorList>
    </citation>
    <scope>NUCLEOTIDE SEQUENCE [LARGE SCALE GENOMIC DNA]</scope>
    <source>
        <strain evidence="2">5399</strain>
    </source>
</reference>
<dbReference type="InterPro" id="IPR016181">
    <property type="entry name" value="Acyl_CoA_acyltransferase"/>
</dbReference>
<dbReference type="EMBL" id="AHMO02000008">
    <property type="protein sequence ID" value="EQA44026.1"/>
    <property type="molecule type" value="Genomic_DNA"/>
</dbReference>
<comment type="caution">
    <text evidence="2">The sequence shown here is derived from an EMBL/GenBank/DDBJ whole genome shotgun (WGS) entry which is preliminary data.</text>
</comment>
<keyword evidence="3" id="KW-1185">Reference proteome</keyword>